<evidence type="ECO:0000313" key="1">
    <source>
        <dbReference type="EMBL" id="KAK1133506.1"/>
    </source>
</evidence>
<accession>A0AA40KUH8</accession>
<evidence type="ECO:0008006" key="3">
    <source>
        <dbReference type="Google" id="ProtNLM"/>
    </source>
</evidence>
<dbReference type="Proteomes" id="UP001177670">
    <property type="component" value="Unassembled WGS sequence"/>
</dbReference>
<proteinExistence type="predicted"/>
<reference evidence="1" key="1">
    <citation type="submission" date="2021-10" db="EMBL/GenBank/DDBJ databases">
        <title>Melipona bicolor Genome sequencing and assembly.</title>
        <authorList>
            <person name="Araujo N.S."/>
            <person name="Arias M.C."/>
        </authorList>
    </citation>
    <scope>NUCLEOTIDE SEQUENCE</scope>
    <source>
        <strain evidence="1">USP_2M_L1-L4_2017</strain>
        <tissue evidence="1">Whole body</tissue>
    </source>
</reference>
<sequence>MSDILRSWMQARLGILIDLTPDVFGHYTRDGTLLAQILHNYDVINREQLETIVATQDPALCRVNLKYLSIWLRFVGIDLDDESIDEISCGKGTTSLRLFYKLYLSLETKDRLHFVTLQRERERLLPVSKKFEVTRVCEDPPPYQPPVHPLSAKLAKGADVVDWHRTKLPAILAKFRRGRERLEAAREQPAIVVDRCVPEVRHETFE</sequence>
<evidence type="ECO:0000313" key="2">
    <source>
        <dbReference type="Proteomes" id="UP001177670"/>
    </source>
</evidence>
<gene>
    <name evidence="1" type="ORF">K0M31_011310</name>
</gene>
<comment type="caution">
    <text evidence="1">The sequence shown here is derived from an EMBL/GenBank/DDBJ whole genome shotgun (WGS) entry which is preliminary data.</text>
</comment>
<keyword evidence="2" id="KW-1185">Reference proteome</keyword>
<dbReference type="EMBL" id="JAHYIQ010000003">
    <property type="protein sequence ID" value="KAK1133506.1"/>
    <property type="molecule type" value="Genomic_DNA"/>
</dbReference>
<organism evidence="1 2">
    <name type="scientific">Melipona bicolor</name>
    <dbReference type="NCBI Taxonomy" id="60889"/>
    <lineage>
        <taxon>Eukaryota</taxon>
        <taxon>Metazoa</taxon>
        <taxon>Ecdysozoa</taxon>
        <taxon>Arthropoda</taxon>
        <taxon>Hexapoda</taxon>
        <taxon>Insecta</taxon>
        <taxon>Pterygota</taxon>
        <taxon>Neoptera</taxon>
        <taxon>Endopterygota</taxon>
        <taxon>Hymenoptera</taxon>
        <taxon>Apocrita</taxon>
        <taxon>Aculeata</taxon>
        <taxon>Apoidea</taxon>
        <taxon>Anthophila</taxon>
        <taxon>Apidae</taxon>
        <taxon>Melipona</taxon>
    </lineage>
</organism>
<dbReference type="AlphaFoldDB" id="A0AA40KUH8"/>
<protein>
    <recommendedName>
        <fullName evidence="3">Calponin-homology (CH) domain-containing protein</fullName>
    </recommendedName>
</protein>
<name>A0AA40KUH8_9HYME</name>